<feature type="region of interest" description="Disordered" evidence="1">
    <location>
        <begin position="68"/>
        <end position="95"/>
    </location>
</feature>
<evidence type="ECO:0000313" key="3">
    <source>
        <dbReference type="Proteomes" id="UP001634007"/>
    </source>
</evidence>
<dbReference type="Proteomes" id="UP001634007">
    <property type="component" value="Unassembled WGS sequence"/>
</dbReference>
<keyword evidence="3" id="KW-1185">Reference proteome</keyword>
<dbReference type="EMBL" id="JBJKBG010000011">
    <property type="protein sequence ID" value="KAL3714840.1"/>
    <property type="molecule type" value="Genomic_DNA"/>
</dbReference>
<evidence type="ECO:0000313" key="2">
    <source>
        <dbReference type="EMBL" id="KAL3714840.1"/>
    </source>
</evidence>
<protein>
    <submittedName>
        <fullName evidence="2">Uncharacterized protein</fullName>
    </submittedName>
</protein>
<reference evidence="2 3" key="1">
    <citation type="submission" date="2024-11" db="EMBL/GenBank/DDBJ databases">
        <title>Chromosome-level genome assembly of Eucalyptus globulus Labill. provides insights into its genome evolution.</title>
        <authorList>
            <person name="Li X."/>
        </authorList>
    </citation>
    <scope>NUCLEOTIDE SEQUENCE [LARGE SCALE GENOMIC DNA]</scope>
    <source>
        <strain evidence="2">CL2024</strain>
        <tissue evidence="2">Fresh tender leaves</tissue>
    </source>
</reference>
<name>A0ABD3IIP8_EUCGL</name>
<organism evidence="2 3">
    <name type="scientific">Eucalyptus globulus</name>
    <name type="common">Tasmanian blue gum</name>
    <dbReference type="NCBI Taxonomy" id="34317"/>
    <lineage>
        <taxon>Eukaryota</taxon>
        <taxon>Viridiplantae</taxon>
        <taxon>Streptophyta</taxon>
        <taxon>Embryophyta</taxon>
        <taxon>Tracheophyta</taxon>
        <taxon>Spermatophyta</taxon>
        <taxon>Magnoliopsida</taxon>
        <taxon>eudicotyledons</taxon>
        <taxon>Gunneridae</taxon>
        <taxon>Pentapetalae</taxon>
        <taxon>rosids</taxon>
        <taxon>malvids</taxon>
        <taxon>Myrtales</taxon>
        <taxon>Myrtaceae</taxon>
        <taxon>Myrtoideae</taxon>
        <taxon>Eucalypteae</taxon>
        <taxon>Eucalyptus</taxon>
    </lineage>
</organism>
<comment type="caution">
    <text evidence="2">The sequence shown here is derived from an EMBL/GenBank/DDBJ whole genome shotgun (WGS) entry which is preliminary data.</text>
</comment>
<proteinExistence type="predicted"/>
<accession>A0ABD3IIP8</accession>
<gene>
    <name evidence="2" type="ORF">ACJRO7_006702</name>
</gene>
<sequence>MGHSLHVYIRSQIATRCNARFLGPHKLLDLRSVSLADRMMSLRYMSKVCLRAVQGLIKDRPWSSKAMSFGIKPSQTKNNMESAGKPSQFRWVSGGGDATKTAAMMEKSRQLREAEKADKIMHLVCWGPHLI</sequence>
<evidence type="ECO:0000256" key="1">
    <source>
        <dbReference type="SAM" id="MobiDB-lite"/>
    </source>
</evidence>
<dbReference type="AlphaFoldDB" id="A0ABD3IIP8"/>